<feature type="domain" description="EamA" evidence="2">
    <location>
        <begin position="146"/>
        <end position="279"/>
    </location>
</feature>
<sequence>MLGLLAGVGAALLWGIWPTISRYSVQSTLLPWDIVFIRFAVSGLLLLPVFLKFKLKGIPLTGALLLMTGAGAPYVIITVIGLQHTPASHGGLVVPSFNIIFSTIGAALLLGTKPTVTRLIGLSLIFLGCGTIFLQSFSGSDPAQLYGDLLYVLGGFVYAIYTVSSQQYRVNAWHAASIVAVFSAVLYIPVYVLFLPSTLSQAPVSELAMQAVFQGVVTSIMAIFLFSSAIAALGAARAVVFLALMPVFTLVSAIPILGEWPTNLEALALVAIVIGTLVAVEILRKPFSLFRRKRDAKPS</sequence>
<dbReference type="AlphaFoldDB" id="A0A238JFD5"/>
<organism evidence="3 4">
    <name type="scientific">Pelagimonas phthalicica</name>
    <dbReference type="NCBI Taxonomy" id="1037362"/>
    <lineage>
        <taxon>Bacteria</taxon>
        <taxon>Pseudomonadati</taxon>
        <taxon>Pseudomonadota</taxon>
        <taxon>Alphaproteobacteria</taxon>
        <taxon>Rhodobacterales</taxon>
        <taxon>Roseobacteraceae</taxon>
        <taxon>Pelagimonas</taxon>
    </lineage>
</organism>
<protein>
    <submittedName>
        <fullName evidence="3">EamA-like transporter family protein</fullName>
    </submittedName>
</protein>
<feature type="transmembrane region" description="Helical" evidence="1">
    <location>
        <begin position="58"/>
        <end position="80"/>
    </location>
</feature>
<evidence type="ECO:0000256" key="1">
    <source>
        <dbReference type="SAM" id="Phobius"/>
    </source>
</evidence>
<feature type="transmembrane region" description="Helical" evidence="1">
    <location>
        <begin position="34"/>
        <end position="51"/>
    </location>
</feature>
<dbReference type="GO" id="GO:0016020">
    <property type="term" value="C:membrane"/>
    <property type="evidence" value="ECO:0007669"/>
    <property type="project" value="InterPro"/>
</dbReference>
<feature type="transmembrane region" description="Helical" evidence="1">
    <location>
        <begin position="92"/>
        <end position="112"/>
    </location>
</feature>
<dbReference type="PANTHER" id="PTHR22911">
    <property type="entry name" value="ACYL-MALONYL CONDENSING ENZYME-RELATED"/>
    <property type="match status" value="1"/>
</dbReference>
<name>A0A238JFD5_9RHOB</name>
<evidence type="ECO:0000259" key="2">
    <source>
        <dbReference type="Pfam" id="PF00892"/>
    </source>
</evidence>
<proteinExistence type="predicted"/>
<reference evidence="4" key="1">
    <citation type="submission" date="2017-05" db="EMBL/GenBank/DDBJ databases">
        <authorList>
            <person name="Rodrigo-Torres L."/>
            <person name="Arahal R. D."/>
            <person name="Lucena T."/>
        </authorList>
    </citation>
    <scope>NUCLEOTIDE SEQUENCE [LARGE SCALE GENOMIC DNA]</scope>
    <source>
        <strain evidence="4">CECT 8649</strain>
    </source>
</reference>
<evidence type="ECO:0000313" key="3">
    <source>
        <dbReference type="EMBL" id="SMX28672.1"/>
    </source>
</evidence>
<feature type="transmembrane region" description="Helical" evidence="1">
    <location>
        <begin position="238"/>
        <end position="258"/>
    </location>
</feature>
<keyword evidence="1" id="KW-0812">Transmembrane</keyword>
<gene>
    <name evidence="3" type="ORF">TRP8649_02797</name>
</gene>
<keyword evidence="1" id="KW-1133">Transmembrane helix</keyword>
<dbReference type="Pfam" id="PF00892">
    <property type="entry name" value="EamA"/>
    <property type="match status" value="2"/>
</dbReference>
<dbReference type="EMBL" id="FXXP01000002">
    <property type="protein sequence ID" value="SMX28672.1"/>
    <property type="molecule type" value="Genomic_DNA"/>
</dbReference>
<keyword evidence="4" id="KW-1185">Reference proteome</keyword>
<feature type="transmembrane region" description="Helical" evidence="1">
    <location>
        <begin position="264"/>
        <end position="283"/>
    </location>
</feature>
<feature type="domain" description="EamA" evidence="2">
    <location>
        <begin position="2"/>
        <end position="133"/>
    </location>
</feature>
<dbReference type="SUPFAM" id="SSF103481">
    <property type="entry name" value="Multidrug resistance efflux transporter EmrE"/>
    <property type="match status" value="2"/>
</dbReference>
<dbReference type="Proteomes" id="UP000225972">
    <property type="component" value="Unassembled WGS sequence"/>
</dbReference>
<keyword evidence="1" id="KW-0472">Membrane</keyword>
<feature type="transmembrane region" description="Helical" evidence="1">
    <location>
        <begin position="119"/>
        <end position="137"/>
    </location>
</feature>
<feature type="transmembrane region" description="Helical" evidence="1">
    <location>
        <begin position="173"/>
        <end position="195"/>
    </location>
</feature>
<feature type="transmembrane region" description="Helical" evidence="1">
    <location>
        <begin position="207"/>
        <end position="226"/>
    </location>
</feature>
<dbReference type="InterPro" id="IPR037185">
    <property type="entry name" value="EmrE-like"/>
</dbReference>
<feature type="transmembrane region" description="Helical" evidence="1">
    <location>
        <begin position="143"/>
        <end position="161"/>
    </location>
</feature>
<evidence type="ECO:0000313" key="4">
    <source>
        <dbReference type="Proteomes" id="UP000225972"/>
    </source>
</evidence>
<dbReference type="InterPro" id="IPR000620">
    <property type="entry name" value="EamA_dom"/>
</dbReference>
<accession>A0A238JFD5</accession>